<sequence length="252" mass="27484">MAAGWVPRVLLKLKPGFPVRSLQLNTLRSASSPHRLPAQMARCVQRRQQIWTARACPSAIPEHPPYYPLRPGRTACQAANSCRGTPVIESSCRPGAVFLSTGTRSSKTLFLGCLLSPTTHTVKLDPSLSSTCSSLCVSFALKTTTKLLEAPPGSAHSLCSLHSCHARPSSKYSRRPHSLPPQGLRMSCSHFLQLPSPPPPLVNKRTCSLNRHKPSVTSSRTRPGLSKSNPSHTRFHRNMFSLQSTHTDGVVI</sequence>
<dbReference type="EMBL" id="JABVXQ010000001">
    <property type="protein sequence ID" value="KAF6131181.1"/>
    <property type="molecule type" value="Genomic_DNA"/>
</dbReference>
<name>A0A834EVU8_9CHIR</name>
<protein>
    <submittedName>
        <fullName evidence="2">Uncharacterized protein</fullName>
    </submittedName>
</protein>
<dbReference type="AlphaFoldDB" id="A0A834EVU8"/>
<feature type="compositionally biased region" description="Polar residues" evidence="1">
    <location>
        <begin position="211"/>
        <end position="232"/>
    </location>
</feature>
<evidence type="ECO:0000313" key="3">
    <source>
        <dbReference type="Proteomes" id="UP000664940"/>
    </source>
</evidence>
<dbReference type="Proteomes" id="UP000664940">
    <property type="component" value="Unassembled WGS sequence"/>
</dbReference>
<reference evidence="2 3" key="1">
    <citation type="journal article" date="2020" name="Nature">
        <title>Six reference-quality genomes reveal evolution of bat adaptations.</title>
        <authorList>
            <person name="Jebb D."/>
            <person name="Huang Z."/>
            <person name="Pippel M."/>
            <person name="Hughes G.M."/>
            <person name="Lavrichenko K."/>
            <person name="Devanna P."/>
            <person name="Winkler S."/>
            <person name="Jermiin L.S."/>
            <person name="Skirmuntt E.C."/>
            <person name="Katzourakis A."/>
            <person name="Burkitt-Gray L."/>
            <person name="Ray D.A."/>
            <person name="Sullivan K.A.M."/>
            <person name="Roscito J.G."/>
            <person name="Kirilenko B.M."/>
            <person name="Davalos L.M."/>
            <person name="Corthals A.P."/>
            <person name="Power M.L."/>
            <person name="Jones G."/>
            <person name="Ransome R.D."/>
            <person name="Dechmann D.K.N."/>
            <person name="Locatelli A.G."/>
            <person name="Puechmaille S.J."/>
            <person name="Fedrigo O."/>
            <person name="Jarvis E.D."/>
            <person name="Hiller M."/>
            <person name="Vernes S.C."/>
            <person name="Myers E.W."/>
            <person name="Teeling E.C."/>
        </authorList>
    </citation>
    <scope>NUCLEOTIDE SEQUENCE [LARGE SCALE GENOMIC DNA]</scope>
    <source>
        <strain evidence="2">Bat1K_MPI-CBG_1</strain>
    </source>
</reference>
<gene>
    <name evidence="2" type="ORF">HJG60_008051</name>
</gene>
<organism evidence="2 3">
    <name type="scientific">Phyllostomus discolor</name>
    <name type="common">pale spear-nosed bat</name>
    <dbReference type="NCBI Taxonomy" id="89673"/>
    <lineage>
        <taxon>Eukaryota</taxon>
        <taxon>Metazoa</taxon>
        <taxon>Chordata</taxon>
        <taxon>Craniata</taxon>
        <taxon>Vertebrata</taxon>
        <taxon>Euteleostomi</taxon>
        <taxon>Mammalia</taxon>
        <taxon>Eutheria</taxon>
        <taxon>Laurasiatheria</taxon>
        <taxon>Chiroptera</taxon>
        <taxon>Yangochiroptera</taxon>
        <taxon>Phyllostomidae</taxon>
        <taxon>Phyllostominae</taxon>
        <taxon>Phyllostomus</taxon>
    </lineage>
</organism>
<accession>A0A834EVU8</accession>
<comment type="caution">
    <text evidence="2">The sequence shown here is derived from an EMBL/GenBank/DDBJ whole genome shotgun (WGS) entry which is preliminary data.</text>
</comment>
<evidence type="ECO:0000256" key="1">
    <source>
        <dbReference type="SAM" id="MobiDB-lite"/>
    </source>
</evidence>
<evidence type="ECO:0000313" key="2">
    <source>
        <dbReference type="EMBL" id="KAF6131181.1"/>
    </source>
</evidence>
<proteinExistence type="predicted"/>
<feature type="region of interest" description="Disordered" evidence="1">
    <location>
        <begin position="211"/>
        <end position="236"/>
    </location>
</feature>